<evidence type="ECO:0000256" key="1">
    <source>
        <dbReference type="SAM" id="MobiDB-lite"/>
    </source>
</evidence>
<feature type="compositionally biased region" description="Polar residues" evidence="1">
    <location>
        <begin position="144"/>
        <end position="162"/>
    </location>
</feature>
<proteinExistence type="predicted"/>
<sequence>MSSAMKRKQNYNPEVLQGRTLSQPTTLPLPQSYSRTMPLQNEYLIESKIKIYIVTYNADIPDEAIVIPLWGICCHSAATPNLSEILTLPYISPLNATYSFREFGFKPQPLRRSRKNLNQLTSHDIVLRATSHMSNHTKDKPRSEVTSQQTRDTGSISKYSRI</sequence>
<accession>A0A0L0C9R7</accession>
<name>A0A0L0C9R7_LUCCU</name>
<feature type="region of interest" description="Disordered" evidence="1">
    <location>
        <begin position="128"/>
        <end position="162"/>
    </location>
</feature>
<dbReference type="EMBL" id="JRES01000715">
    <property type="protein sequence ID" value="KNC28996.1"/>
    <property type="molecule type" value="Genomic_DNA"/>
</dbReference>
<evidence type="ECO:0000313" key="3">
    <source>
        <dbReference type="Proteomes" id="UP000037069"/>
    </source>
</evidence>
<keyword evidence="3" id="KW-1185">Reference proteome</keyword>
<evidence type="ECO:0000313" key="2">
    <source>
        <dbReference type="EMBL" id="KNC28996.1"/>
    </source>
</evidence>
<gene>
    <name evidence="2" type="ORF">FF38_04040</name>
</gene>
<reference evidence="2 3" key="1">
    <citation type="journal article" date="2015" name="Nat. Commun.">
        <title>Lucilia cuprina genome unlocks parasitic fly biology to underpin future interventions.</title>
        <authorList>
            <person name="Anstead C.A."/>
            <person name="Korhonen P.K."/>
            <person name="Young N.D."/>
            <person name="Hall R.S."/>
            <person name="Jex A.R."/>
            <person name="Murali S.C."/>
            <person name="Hughes D.S."/>
            <person name="Lee S.F."/>
            <person name="Perry T."/>
            <person name="Stroehlein A.J."/>
            <person name="Ansell B.R."/>
            <person name="Breugelmans B."/>
            <person name="Hofmann A."/>
            <person name="Qu J."/>
            <person name="Dugan S."/>
            <person name="Lee S.L."/>
            <person name="Chao H."/>
            <person name="Dinh H."/>
            <person name="Han Y."/>
            <person name="Doddapaneni H.V."/>
            <person name="Worley K.C."/>
            <person name="Muzny D.M."/>
            <person name="Ioannidis P."/>
            <person name="Waterhouse R.M."/>
            <person name="Zdobnov E.M."/>
            <person name="James P.J."/>
            <person name="Bagnall N.H."/>
            <person name="Kotze A.C."/>
            <person name="Gibbs R.A."/>
            <person name="Richards S."/>
            <person name="Batterham P."/>
            <person name="Gasser R.B."/>
        </authorList>
    </citation>
    <scope>NUCLEOTIDE SEQUENCE [LARGE SCALE GENOMIC DNA]</scope>
    <source>
        <strain evidence="2 3">LS</strain>
        <tissue evidence="2">Full body</tissue>
    </source>
</reference>
<organism evidence="2 3">
    <name type="scientific">Lucilia cuprina</name>
    <name type="common">Green bottle fly</name>
    <name type="synonym">Australian sheep blowfly</name>
    <dbReference type="NCBI Taxonomy" id="7375"/>
    <lineage>
        <taxon>Eukaryota</taxon>
        <taxon>Metazoa</taxon>
        <taxon>Ecdysozoa</taxon>
        <taxon>Arthropoda</taxon>
        <taxon>Hexapoda</taxon>
        <taxon>Insecta</taxon>
        <taxon>Pterygota</taxon>
        <taxon>Neoptera</taxon>
        <taxon>Endopterygota</taxon>
        <taxon>Diptera</taxon>
        <taxon>Brachycera</taxon>
        <taxon>Muscomorpha</taxon>
        <taxon>Oestroidea</taxon>
        <taxon>Calliphoridae</taxon>
        <taxon>Luciliinae</taxon>
        <taxon>Lucilia</taxon>
    </lineage>
</organism>
<dbReference type="Proteomes" id="UP000037069">
    <property type="component" value="Unassembled WGS sequence"/>
</dbReference>
<comment type="caution">
    <text evidence="2">The sequence shown here is derived from an EMBL/GenBank/DDBJ whole genome shotgun (WGS) entry which is preliminary data.</text>
</comment>
<dbReference type="AlphaFoldDB" id="A0A0L0C9R7"/>
<protein>
    <submittedName>
        <fullName evidence="2">Uncharacterized protein</fullName>
    </submittedName>
</protein>